<dbReference type="Pfam" id="PF09718">
    <property type="entry name" value="Tape_meas_lam_C"/>
    <property type="match status" value="1"/>
</dbReference>
<dbReference type="InterPro" id="IPR006431">
    <property type="entry name" value="Phage_tape_meas_C"/>
</dbReference>
<keyword evidence="6" id="KW-1185">Reference proteome</keyword>
<feature type="coiled-coil region" evidence="1">
    <location>
        <begin position="788"/>
        <end position="815"/>
    </location>
</feature>
<evidence type="ECO:0000256" key="2">
    <source>
        <dbReference type="SAM" id="MobiDB-lite"/>
    </source>
</evidence>
<dbReference type="Proteomes" id="UP000829542">
    <property type="component" value="Chromosome"/>
</dbReference>
<accession>A0ABY3X2G4</accession>
<dbReference type="NCBIfam" id="TIGR02675">
    <property type="entry name" value="tape_meas_nterm"/>
    <property type="match status" value="1"/>
</dbReference>
<feature type="domain" description="Bacteriophage tail tape measure C-terminal" evidence="3">
    <location>
        <begin position="825"/>
        <end position="895"/>
    </location>
</feature>
<sequence>MADLGMYIRVSAVGADRAEDALNKVANTADKLERKSGSASGKVDDLGNSLEKTGRKARDAEQYLGLAEKAIKGLVTLQVTRSLLDIGDNYRAMSERVRMATDSLGEFNFVQQRLLQSANTSFRSLAEAQEMFIATSGNLRSMGYSLGQALDITDSLSFAFVRNATSAQRAESAIIQYDKALSKGVMNGEQWRVFSGAVETVAKNIGDVYGKTAQEIDKMGHDGLLTVQMINEGLLRSLNENKVAADSMANTVGDSFVKLNNEFSHLWGNINESLGVTSLFASTVIGIADNLEYALIPVLVAASVVTGRMTSGLITTANSFRKSAFEASRYQVKLAELTGASRVAARSMVATSVAAQGLSSTIAFLGGPVGALTTAVTIATGGWMLFANSTRDAKSEVGQLEQEVMDLTERLKTMNKEKVEGAQIKYSDMFLDLSEKRRGLESDIDAIESQLEGFYRRQRLYAARGVEDASTNNLIARDQKRLALLKEEATYTDDALKIVSDTLELIQERAKTAGGQIIEMGAWARLAKNANEGLNLAGKSLDLYSSMAKKMYEINNNGVEAQLAFERAVGNLDDMDESTYQVFLNWAKIIDQQQLMKANDEELTKILSDVEEQYDNIGKSVQEITRAKLIARAVDLGIDPEQLKELEFWLTAIGNAPNVGGKTSLNYFDDTLKSLNDELISTKALTQDLTLFGDLSQYTAFSEMTMQLNDTKGVLANITASQRELLLYKAQELDSQKQINAILELGRDTTQDLDDLEFEISLYGKSQKEIERLTFFRDLDNEARLISIGMTEDNIAVLNREIEALKERYGLIEMNREHDENSIGKGIESGFQQYIDNIGTMRDSFADATQSVFGNIEGFLVDFAHTGKLNFRDMTTSILQDLSQIMIRIAMMQAVTGMQGWLSGLGLFSGGGSVPISPGIPYQAWTGGLIPEYATGGRVIDFSGGGFTGMGGKFEPKGIVHGGEYVMSKAAVNNLGVGYFEQLHDLAKSGRGFANGGHVGRSSTQMAMMGYMPANHSTPQQQSQPSGDVVVHQTIHYQSSGDGKEDARKAAKEFAESYKTEFKKLLKDEVRDGGMIGPRR</sequence>
<gene>
    <name evidence="5" type="ORF">MMG00_12270</name>
</gene>
<dbReference type="InterPro" id="IPR013491">
    <property type="entry name" value="Tape_meas_N"/>
</dbReference>
<keyword evidence="1" id="KW-0175">Coiled coil</keyword>
<reference evidence="5 6" key="1">
    <citation type="submission" date="2022-03" db="EMBL/GenBank/DDBJ databases">
        <title>Ignatzschineria rhizosphaerae HR5S32.</title>
        <authorList>
            <person name="Sun J.Q."/>
            <person name="Feng J.Y."/>
        </authorList>
    </citation>
    <scope>NUCLEOTIDE SEQUENCE [LARGE SCALE GENOMIC DNA]</scope>
    <source>
        <strain evidence="5 6">HR5S32</strain>
    </source>
</reference>
<evidence type="ECO:0000313" key="6">
    <source>
        <dbReference type="Proteomes" id="UP000829542"/>
    </source>
</evidence>
<dbReference type="RefSeq" id="WP_242148765.1">
    <property type="nucleotide sequence ID" value="NZ_CP093379.1"/>
</dbReference>
<evidence type="ECO:0000313" key="5">
    <source>
        <dbReference type="EMBL" id="UNM95961.1"/>
    </source>
</evidence>
<proteinExistence type="predicted"/>
<dbReference type="Pfam" id="PF20155">
    <property type="entry name" value="TMP_3"/>
    <property type="match status" value="1"/>
</dbReference>
<evidence type="ECO:0000256" key="1">
    <source>
        <dbReference type="SAM" id="Coils"/>
    </source>
</evidence>
<organism evidence="5 6">
    <name type="scientific">Ignatzschineria rhizosphaerae</name>
    <dbReference type="NCBI Taxonomy" id="2923279"/>
    <lineage>
        <taxon>Bacteria</taxon>
        <taxon>Pseudomonadati</taxon>
        <taxon>Pseudomonadota</taxon>
        <taxon>Gammaproteobacteria</taxon>
        <taxon>Cardiobacteriales</taxon>
        <taxon>Ignatzschineriaceae</taxon>
        <taxon>Ignatzschineria</taxon>
    </lineage>
</organism>
<feature type="coiled-coil region" evidence="1">
    <location>
        <begin position="390"/>
        <end position="417"/>
    </location>
</feature>
<evidence type="ECO:0000259" key="3">
    <source>
        <dbReference type="Pfam" id="PF09718"/>
    </source>
</evidence>
<evidence type="ECO:0000259" key="4">
    <source>
        <dbReference type="Pfam" id="PF20155"/>
    </source>
</evidence>
<protein>
    <submittedName>
        <fullName evidence="5">Tape measure protein</fullName>
    </submittedName>
</protein>
<feature type="region of interest" description="Disordered" evidence="2">
    <location>
        <begin position="33"/>
        <end position="53"/>
    </location>
</feature>
<name>A0ABY3X2G4_9GAMM</name>
<dbReference type="EMBL" id="CP093379">
    <property type="protein sequence ID" value="UNM95961.1"/>
    <property type="molecule type" value="Genomic_DNA"/>
</dbReference>
<feature type="domain" description="Tape measure protein N-terminal" evidence="4">
    <location>
        <begin position="81"/>
        <end position="272"/>
    </location>
</feature>